<gene>
    <name evidence="1" type="primary">18</name>
    <name evidence="1" type="ORF">SEA_EMOTION_18</name>
</gene>
<keyword evidence="2" id="KW-1185">Reference proteome</keyword>
<accession>A0AA49ERW8</accession>
<reference evidence="1" key="1">
    <citation type="submission" date="2023-03" db="EMBL/GenBank/DDBJ databases">
        <authorList>
            <person name="Barcik Weissman S.N."/>
            <person name="Chang S."/>
            <person name="Chen D.A."/>
            <person name="Chew B."/>
            <person name="De Jesus J.L."/>
            <person name="Han M.T."/>
            <person name="Hsu T.-Y."/>
            <person name="Rivera W."/>
            <person name="Vu T.L."/>
            <person name="Garza D.R."/>
            <person name="Stephenson J.C."/>
            <person name="Zorawik M."/>
            <person name="Reddi K."/>
            <person name="Freise A.C."/>
            <person name="Furlong K.P."/>
            <person name="Rudner A.D."/>
            <person name="Beyer A.R."/>
            <person name="Chong R.A."/>
            <person name="Edgington N.P."/>
            <person name="Garcia Costas A.M."/>
            <person name="Gibb B.P."/>
            <person name="Klyczek K.K."/>
            <person name="Swerdlow S.J."/>
            <person name="Russell D.A."/>
            <person name="Jacobs-Sera D."/>
            <person name="Hatfull G.F."/>
        </authorList>
    </citation>
    <scope>NUCLEOTIDE SEQUENCE</scope>
</reference>
<dbReference type="Proteomes" id="UP001240749">
    <property type="component" value="Segment"/>
</dbReference>
<evidence type="ECO:0000313" key="2">
    <source>
        <dbReference type="Proteomes" id="UP001240749"/>
    </source>
</evidence>
<organism evidence="1 2">
    <name type="scientific">Arthrobacter phage Emotion</name>
    <dbReference type="NCBI Taxonomy" id="3038361"/>
    <lineage>
        <taxon>Viruses</taxon>
        <taxon>Duplodnaviria</taxon>
        <taxon>Heunggongvirae</taxon>
        <taxon>Uroviricota</taxon>
        <taxon>Caudoviricetes</taxon>
        <taxon>Casidaviridae</taxon>
        <taxon>Emotionvirus</taxon>
        <taxon>Emotionvirus emotion</taxon>
    </lineage>
</organism>
<proteinExistence type="predicted"/>
<dbReference type="EMBL" id="OQ709216">
    <property type="protein sequence ID" value="WGH21367.1"/>
    <property type="molecule type" value="Genomic_DNA"/>
</dbReference>
<protein>
    <submittedName>
        <fullName evidence="1">Minor tail protein</fullName>
    </submittedName>
</protein>
<sequence length="426" mass="46989">MSWRFIASRLNGNGTETFLDYNIPLSGAEITRDLSGPGVISGTITPEIAAMVGPDGEPLLQPWSTAIYAEEDGVIRDGAILEALTEEGPDLILDAVGFTAYAKDTPYTSTYSVHTRDPLQIVRDIWNHIEGHKGGNLGVSVSLATSPIRLGTPEDPRLTAAKNAERDAQKEYDERKAVYEDAKRAYDKDKTDAKKKARDDAKKALDAAKKVLDKAKDTRSKFKDGEAKHYTLNWWETFDLGGEIDDLAANTPFDYVMDHAWRPDGTVSHFLRLGYPTLGRRRHDLRFMVGENVYTLPSVERDGDEYADTVVVLGAGEGRKMVRATASKAAGRLRRVKVHEDKSVKTTAKAERLAASLLRLYGGEETITTVEVLDHPNAAIGTYDVGDEILVQHPTGWTDDLAVWSRILSIRFSPETGLSTLELARA</sequence>
<name>A0AA49ERW8_9CAUD</name>
<evidence type="ECO:0000313" key="1">
    <source>
        <dbReference type="EMBL" id="WGH21367.1"/>
    </source>
</evidence>